<feature type="domain" description="Serine aminopeptidase S33" evidence="1">
    <location>
        <begin position="87"/>
        <end position="152"/>
    </location>
</feature>
<dbReference type="GO" id="GO:0016787">
    <property type="term" value="F:hydrolase activity"/>
    <property type="evidence" value="ECO:0007669"/>
    <property type="project" value="UniProtKB-KW"/>
</dbReference>
<comment type="caution">
    <text evidence="2">The sequence shown here is derived from an EMBL/GenBank/DDBJ whole genome shotgun (WGS) entry which is preliminary data.</text>
</comment>
<dbReference type="SUPFAM" id="SSF53474">
    <property type="entry name" value="alpha/beta-Hydrolases"/>
    <property type="match status" value="1"/>
</dbReference>
<dbReference type="AlphaFoldDB" id="A0A495ERJ3"/>
<gene>
    <name evidence="2" type="ORF">C8D78_2322</name>
</gene>
<dbReference type="EMBL" id="RBIR01000004">
    <property type="protein sequence ID" value="RKR19574.1"/>
    <property type="molecule type" value="Genomic_DNA"/>
</dbReference>
<accession>A0A495ERJ3</accession>
<sequence>MAMRKLEDREPEAGSSGPAARAVLSIAEAAGETRGVALVLHGGRADSFDPVRGRHLSPARMLPFARALNRQGGPHGLAVWTLRNRYRGWNGEDKSPVRDARWALSRISQEHPGVPVYLLGHSMGGLTTLCVADDPQVAAIVALAPWLNHETPVGPVAGRRILIVHGTEDRWTSPANSLDYARRAEHVAASVDYVSLKGAGHFMLKRLALWNSLADGFILDAFARSTGADVSAATDTLRGALGGPLPAAGTRMPVVL</sequence>
<evidence type="ECO:0000259" key="1">
    <source>
        <dbReference type="Pfam" id="PF12146"/>
    </source>
</evidence>
<proteinExistence type="predicted"/>
<dbReference type="InterPro" id="IPR022742">
    <property type="entry name" value="Hydrolase_4"/>
</dbReference>
<dbReference type="Pfam" id="PF12146">
    <property type="entry name" value="Hydrolase_4"/>
    <property type="match status" value="1"/>
</dbReference>
<dbReference type="InterPro" id="IPR029058">
    <property type="entry name" value="AB_hydrolase_fold"/>
</dbReference>
<name>A0A495ERJ3_9MICC</name>
<evidence type="ECO:0000313" key="3">
    <source>
        <dbReference type="Proteomes" id="UP000276055"/>
    </source>
</evidence>
<organism evidence="2 3">
    <name type="scientific">Arthrobacter oryzae</name>
    <dbReference type="NCBI Taxonomy" id="409290"/>
    <lineage>
        <taxon>Bacteria</taxon>
        <taxon>Bacillati</taxon>
        <taxon>Actinomycetota</taxon>
        <taxon>Actinomycetes</taxon>
        <taxon>Micrococcales</taxon>
        <taxon>Micrococcaceae</taxon>
        <taxon>Arthrobacter</taxon>
    </lineage>
</organism>
<reference evidence="2 3" key="1">
    <citation type="submission" date="2018-10" db="EMBL/GenBank/DDBJ databases">
        <title>Genomic Encyclopedia of Type Strains, Phase IV (KMG-IV): sequencing the most valuable type-strain genomes for metagenomic binning, comparative biology and taxonomic classification.</title>
        <authorList>
            <person name="Goeker M."/>
        </authorList>
    </citation>
    <scope>NUCLEOTIDE SEQUENCE [LARGE SCALE GENOMIC DNA]</scope>
    <source>
        <strain evidence="2 3">DSM 25586</strain>
    </source>
</reference>
<dbReference type="Gene3D" id="3.40.50.1820">
    <property type="entry name" value="alpha/beta hydrolase"/>
    <property type="match status" value="1"/>
</dbReference>
<keyword evidence="2" id="KW-0378">Hydrolase</keyword>
<protein>
    <submittedName>
        <fullName evidence="2">Alpha/beta superfamily hydrolase</fullName>
    </submittedName>
</protein>
<evidence type="ECO:0000313" key="2">
    <source>
        <dbReference type="EMBL" id="RKR19574.1"/>
    </source>
</evidence>
<dbReference type="Proteomes" id="UP000276055">
    <property type="component" value="Unassembled WGS sequence"/>
</dbReference>